<comment type="catalytic activity">
    <reaction evidence="7">
        <text>a 2'-deoxycytidine in DNA + S-adenosyl-L-methionine = an N(4)-methyl-2'-deoxycytidine in DNA + S-adenosyl-L-homocysteine + H(+)</text>
        <dbReference type="Rhea" id="RHEA:16857"/>
        <dbReference type="Rhea" id="RHEA-COMP:11369"/>
        <dbReference type="Rhea" id="RHEA-COMP:13674"/>
        <dbReference type="ChEBI" id="CHEBI:15378"/>
        <dbReference type="ChEBI" id="CHEBI:57856"/>
        <dbReference type="ChEBI" id="CHEBI:59789"/>
        <dbReference type="ChEBI" id="CHEBI:85452"/>
        <dbReference type="ChEBI" id="CHEBI:137933"/>
        <dbReference type="EC" id="2.1.1.113"/>
    </reaction>
</comment>
<evidence type="ECO:0000313" key="11">
    <source>
        <dbReference type="Proteomes" id="UP000306813"/>
    </source>
</evidence>
<evidence type="ECO:0000313" key="10">
    <source>
        <dbReference type="EMBL" id="TNB58044.1"/>
    </source>
</evidence>
<dbReference type="Pfam" id="PF01555">
    <property type="entry name" value="N6_N4_Mtase"/>
    <property type="match status" value="1"/>
</dbReference>
<dbReference type="PRINTS" id="PR00508">
    <property type="entry name" value="S21N4MTFRASE"/>
</dbReference>
<dbReference type="SUPFAM" id="SSF53335">
    <property type="entry name" value="S-adenosyl-L-methionine-dependent methyltransferases"/>
    <property type="match status" value="1"/>
</dbReference>
<dbReference type="InterPro" id="IPR002941">
    <property type="entry name" value="DNA_methylase_N4/N6"/>
</dbReference>
<comment type="caution">
    <text evidence="10">The sequence shown here is derived from an EMBL/GenBank/DDBJ whole genome shotgun (WGS) entry which is preliminary data.</text>
</comment>
<dbReference type="Gene3D" id="3.40.50.150">
    <property type="entry name" value="Vaccinia Virus protein VP39"/>
    <property type="match status" value="1"/>
</dbReference>
<keyword evidence="6" id="KW-0238">DNA-binding</keyword>
<evidence type="ECO:0000259" key="9">
    <source>
        <dbReference type="Pfam" id="PF01555"/>
    </source>
</evidence>
<dbReference type="GO" id="GO:0003677">
    <property type="term" value="F:DNA binding"/>
    <property type="evidence" value="ECO:0007669"/>
    <property type="project" value="UniProtKB-KW"/>
</dbReference>
<dbReference type="RefSeq" id="WP_082199023.1">
    <property type="nucleotide sequence ID" value="NZ_CP020478.1"/>
</dbReference>
<evidence type="ECO:0000256" key="4">
    <source>
        <dbReference type="ARBA" id="ARBA00022691"/>
    </source>
</evidence>
<evidence type="ECO:0000256" key="3">
    <source>
        <dbReference type="ARBA" id="ARBA00022679"/>
    </source>
</evidence>
<dbReference type="InterPro" id="IPR001091">
    <property type="entry name" value="RM_Methyltransferase"/>
</dbReference>
<dbReference type="GeneID" id="52035999"/>
<dbReference type="PROSITE" id="PS00093">
    <property type="entry name" value="N4_MTASE"/>
    <property type="match status" value="1"/>
</dbReference>
<proteinExistence type="inferred from homology"/>
<protein>
    <recommendedName>
        <fullName evidence="8">Methyltransferase</fullName>
        <ecNumber evidence="8">2.1.1.-</ecNumber>
    </recommendedName>
</protein>
<dbReference type="GO" id="GO:0032259">
    <property type="term" value="P:methylation"/>
    <property type="evidence" value="ECO:0007669"/>
    <property type="project" value="UniProtKB-KW"/>
</dbReference>
<dbReference type="AlphaFoldDB" id="A0AAX2UJV7"/>
<dbReference type="GO" id="GO:0008170">
    <property type="term" value="F:N-methyltransferase activity"/>
    <property type="evidence" value="ECO:0007669"/>
    <property type="project" value="InterPro"/>
</dbReference>
<evidence type="ECO:0000256" key="1">
    <source>
        <dbReference type="ARBA" id="ARBA00010203"/>
    </source>
</evidence>
<dbReference type="Proteomes" id="UP000306813">
    <property type="component" value="Unassembled WGS sequence"/>
</dbReference>
<evidence type="ECO:0000256" key="6">
    <source>
        <dbReference type="ARBA" id="ARBA00023125"/>
    </source>
</evidence>
<gene>
    <name evidence="10" type="ORF">FDW42_03510</name>
</gene>
<reference evidence="10 11" key="1">
    <citation type="submission" date="2019-05" db="EMBL/GenBank/DDBJ databases">
        <title>Draft genomes of eight strains of Campylobacter helveticus isolated from cats and a dog in New Zealand.</title>
        <authorList>
            <person name="Bojanic K."/>
            <person name="Midwinter A.C."/>
            <person name="Biggs P.J."/>
            <person name="Acke E."/>
            <person name="Cornelius A.J."/>
            <person name="Marshall J.C."/>
        </authorList>
    </citation>
    <scope>NUCLEOTIDE SEQUENCE [LARGE SCALE GENOMIC DNA]</scope>
    <source>
        <strain evidence="10 11">ACP123b</strain>
    </source>
</reference>
<evidence type="ECO:0000256" key="7">
    <source>
        <dbReference type="ARBA" id="ARBA00049120"/>
    </source>
</evidence>
<dbReference type="KEGG" id="chv:CHELV3228_0073"/>
<evidence type="ECO:0000256" key="8">
    <source>
        <dbReference type="RuleBase" id="RU362026"/>
    </source>
</evidence>
<keyword evidence="2" id="KW-0489">Methyltransferase</keyword>
<keyword evidence="4" id="KW-0949">S-adenosyl-L-methionine</keyword>
<dbReference type="InterPro" id="IPR029063">
    <property type="entry name" value="SAM-dependent_MTases_sf"/>
</dbReference>
<dbReference type="EMBL" id="VDBS01000028">
    <property type="protein sequence ID" value="TNB58044.1"/>
    <property type="molecule type" value="Genomic_DNA"/>
</dbReference>
<feature type="domain" description="DNA methylase N-4/N-6" evidence="9">
    <location>
        <begin position="116"/>
        <end position="396"/>
    </location>
</feature>
<dbReference type="GO" id="GO:0009307">
    <property type="term" value="P:DNA restriction-modification system"/>
    <property type="evidence" value="ECO:0007669"/>
    <property type="project" value="UniProtKB-KW"/>
</dbReference>
<name>A0AAX2UJV7_9BACT</name>
<keyword evidence="5" id="KW-0680">Restriction system</keyword>
<evidence type="ECO:0000256" key="2">
    <source>
        <dbReference type="ARBA" id="ARBA00022603"/>
    </source>
</evidence>
<dbReference type="InterPro" id="IPR017985">
    <property type="entry name" value="MeTrfase_CN4_CS"/>
</dbReference>
<organism evidence="10 11">
    <name type="scientific">Campylobacter helveticus</name>
    <dbReference type="NCBI Taxonomy" id="28898"/>
    <lineage>
        <taxon>Bacteria</taxon>
        <taxon>Pseudomonadati</taxon>
        <taxon>Campylobacterota</taxon>
        <taxon>Epsilonproteobacteria</taxon>
        <taxon>Campylobacterales</taxon>
        <taxon>Campylobacteraceae</taxon>
        <taxon>Campylobacter</taxon>
    </lineage>
</organism>
<accession>A0AAX2UJV7</accession>
<dbReference type="EC" id="2.1.1.-" evidence="8"/>
<dbReference type="GO" id="GO:0015667">
    <property type="term" value="F:site-specific DNA-methyltransferase (cytosine-N4-specific) activity"/>
    <property type="evidence" value="ECO:0007669"/>
    <property type="project" value="UniProtKB-EC"/>
</dbReference>
<keyword evidence="3" id="KW-0808">Transferase</keyword>
<sequence length="411" mass="48064">MTKILDRCNNVALSTHNSHLHTILQKSQKYLKQTFNQKELARFYALLEPLYKLQETKEIIKAFEKIYYDFVKECYQSRYKHDANLESFLQNSNSKKIIWGDCLQGLKQMKSESVGAMVTSPPYYNARAYAQWSDLDSYMNDMEAILKECYRVLDNHRVFVFNVGDIFDNDNLFTRSTWGKRRLPLGAYFIMLFEKVGFSFVDDIIWDKGQVQSQRHKNGDKPYPYYQYPMNCYEHILIFHKHRNDETRYPCPVCGCLQVNGNAYTEKGLRSWECKNLDCFERSKANRGKRFSAKTYFTQNEAFNQGNEIDKDFIYAWRRDIKAINPVIKINSKGQNTLGHTAPFPKEIPEFAVKMFSYKGERVLDPFMGLGTSVKVADGLGRIGIGIERDMSLKESVYKFLGKENLGEYEL</sequence>
<comment type="similarity">
    <text evidence="1">Belongs to the N(4)/N(6)-methyltransferase family. N(4) subfamily.</text>
</comment>
<evidence type="ECO:0000256" key="5">
    <source>
        <dbReference type="ARBA" id="ARBA00022747"/>
    </source>
</evidence>